<dbReference type="OrthoDB" id="9948163at2759"/>
<keyword evidence="2" id="KW-0732">Signal</keyword>
<dbReference type="EMBL" id="SRLO01000045">
    <property type="protein sequence ID" value="TNN81746.1"/>
    <property type="molecule type" value="Genomic_DNA"/>
</dbReference>
<accession>A0A4Z2IV54</accession>
<evidence type="ECO:0000313" key="10">
    <source>
        <dbReference type="Proteomes" id="UP000314294"/>
    </source>
</evidence>
<dbReference type="PANTHER" id="PTHR23277">
    <property type="entry name" value="NECTIN-RELATED"/>
    <property type="match status" value="1"/>
</dbReference>
<dbReference type="GO" id="GO:0016020">
    <property type="term" value="C:membrane"/>
    <property type="evidence" value="ECO:0007669"/>
    <property type="project" value="UniProtKB-SubCell"/>
</dbReference>
<dbReference type="Gene3D" id="2.60.40.10">
    <property type="entry name" value="Immunoglobulins"/>
    <property type="match status" value="1"/>
</dbReference>
<feature type="domain" description="Ig-like" evidence="8">
    <location>
        <begin position="53"/>
        <end position="146"/>
    </location>
</feature>
<evidence type="ECO:0000256" key="6">
    <source>
        <dbReference type="ARBA" id="ARBA00023180"/>
    </source>
</evidence>
<dbReference type="InterPro" id="IPR007110">
    <property type="entry name" value="Ig-like_dom"/>
</dbReference>
<name>A0A4Z2IV54_9TELE</name>
<evidence type="ECO:0000256" key="2">
    <source>
        <dbReference type="ARBA" id="ARBA00022729"/>
    </source>
</evidence>
<keyword evidence="7" id="KW-1133">Transmembrane helix</keyword>
<evidence type="ECO:0000313" key="9">
    <source>
        <dbReference type="EMBL" id="TNN81746.1"/>
    </source>
</evidence>
<keyword evidence="10" id="KW-1185">Reference proteome</keyword>
<dbReference type="InterPro" id="IPR003599">
    <property type="entry name" value="Ig_sub"/>
</dbReference>
<dbReference type="InterPro" id="IPR036179">
    <property type="entry name" value="Ig-like_dom_sf"/>
</dbReference>
<evidence type="ECO:0000256" key="5">
    <source>
        <dbReference type="ARBA" id="ARBA00023157"/>
    </source>
</evidence>
<dbReference type="GO" id="GO:0007157">
    <property type="term" value="P:heterophilic cell-cell adhesion via plasma membrane cell adhesion molecules"/>
    <property type="evidence" value="ECO:0007669"/>
    <property type="project" value="TreeGrafter"/>
</dbReference>
<gene>
    <name evidence="9" type="primary">Nectin1_3</name>
    <name evidence="9" type="ORF">EYF80_008192</name>
</gene>
<sequence length="228" mass="24823">MYIIERLEAESIGNYVCTATNMVTMRENSTVLNLRVLEAQADKVWPVVTGYVGHDVTLPCRFIPGPNVNITQVQWDLGPSDGIQIKILVFSSTFGLNISEPFLKRTVKLEEQSLVIRNVEMGDAGSYTCSVAAFPSGSHQATTNLLVQEQMPLSSGLVSAIVIVVIVLLVIVAAIVYLIVIRRCDDLQRSTSVAHSVMSPVGLWFCCSVEREWVESYDAVGCGVAALG</sequence>
<evidence type="ECO:0000256" key="3">
    <source>
        <dbReference type="ARBA" id="ARBA00022737"/>
    </source>
</evidence>
<keyword evidence="6" id="KW-0325">Glycoprotein</keyword>
<dbReference type="GO" id="GO:0005912">
    <property type="term" value="C:adherens junction"/>
    <property type="evidence" value="ECO:0007669"/>
    <property type="project" value="TreeGrafter"/>
</dbReference>
<evidence type="ECO:0000256" key="4">
    <source>
        <dbReference type="ARBA" id="ARBA00023136"/>
    </source>
</evidence>
<dbReference type="Proteomes" id="UP000314294">
    <property type="component" value="Unassembled WGS sequence"/>
</dbReference>
<dbReference type="SMART" id="SM00409">
    <property type="entry name" value="IG"/>
    <property type="match status" value="1"/>
</dbReference>
<dbReference type="SUPFAM" id="SSF48726">
    <property type="entry name" value="Immunoglobulin"/>
    <property type="match status" value="1"/>
</dbReference>
<dbReference type="InterPro" id="IPR051427">
    <property type="entry name" value="Nectin/Nectin-like"/>
</dbReference>
<comment type="subcellular location">
    <subcellularLocation>
        <location evidence="1">Membrane</location>
    </subcellularLocation>
</comment>
<dbReference type="InterPro" id="IPR013106">
    <property type="entry name" value="Ig_V-set"/>
</dbReference>
<dbReference type="PANTHER" id="PTHR23277:SF108">
    <property type="entry name" value="FASCICLIN-3"/>
    <property type="match status" value="1"/>
</dbReference>
<dbReference type="InterPro" id="IPR013783">
    <property type="entry name" value="Ig-like_fold"/>
</dbReference>
<keyword evidence="3" id="KW-0677">Repeat</keyword>
<keyword evidence="4 7" id="KW-0472">Membrane</keyword>
<dbReference type="AlphaFoldDB" id="A0A4Z2IV54"/>
<evidence type="ECO:0000259" key="8">
    <source>
        <dbReference type="PROSITE" id="PS50835"/>
    </source>
</evidence>
<dbReference type="Pfam" id="PF07686">
    <property type="entry name" value="V-set"/>
    <property type="match status" value="1"/>
</dbReference>
<evidence type="ECO:0000256" key="7">
    <source>
        <dbReference type="SAM" id="Phobius"/>
    </source>
</evidence>
<organism evidence="9 10">
    <name type="scientific">Liparis tanakae</name>
    <name type="common">Tanaka's snailfish</name>
    <dbReference type="NCBI Taxonomy" id="230148"/>
    <lineage>
        <taxon>Eukaryota</taxon>
        <taxon>Metazoa</taxon>
        <taxon>Chordata</taxon>
        <taxon>Craniata</taxon>
        <taxon>Vertebrata</taxon>
        <taxon>Euteleostomi</taxon>
        <taxon>Actinopterygii</taxon>
        <taxon>Neopterygii</taxon>
        <taxon>Teleostei</taxon>
        <taxon>Neoteleostei</taxon>
        <taxon>Acanthomorphata</taxon>
        <taxon>Eupercaria</taxon>
        <taxon>Perciformes</taxon>
        <taxon>Cottioidei</taxon>
        <taxon>Cottales</taxon>
        <taxon>Liparidae</taxon>
        <taxon>Liparis</taxon>
    </lineage>
</organism>
<keyword evidence="7" id="KW-0812">Transmembrane</keyword>
<comment type="caution">
    <text evidence="9">The sequence shown here is derived from an EMBL/GenBank/DDBJ whole genome shotgun (WGS) entry which is preliminary data.</text>
</comment>
<dbReference type="PROSITE" id="PS50835">
    <property type="entry name" value="IG_LIKE"/>
    <property type="match status" value="1"/>
</dbReference>
<keyword evidence="5" id="KW-1015">Disulfide bond</keyword>
<proteinExistence type="predicted"/>
<protein>
    <submittedName>
        <fullName evidence="9">Nectin-1</fullName>
    </submittedName>
</protein>
<dbReference type="GO" id="GO:0007156">
    <property type="term" value="P:homophilic cell adhesion via plasma membrane adhesion molecules"/>
    <property type="evidence" value="ECO:0007669"/>
    <property type="project" value="TreeGrafter"/>
</dbReference>
<evidence type="ECO:0000256" key="1">
    <source>
        <dbReference type="ARBA" id="ARBA00004370"/>
    </source>
</evidence>
<reference evidence="9 10" key="1">
    <citation type="submission" date="2019-03" db="EMBL/GenBank/DDBJ databases">
        <title>First draft genome of Liparis tanakae, snailfish: a comprehensive survey of snailfish specific genes.</title>
        <authorList>
            <person name="Kim W."/>
            <person name="Song I."/>
            <person name="Jeong J.-H."/>
            <person name="Kim D."/>
            <person name="Kim S."/>
            <person name="Ryu S."/>
            <person name="Song J.Y."/>
            <person name="Lee S.K."/>
        </authorList>
    </citation>
    <scope>NUCLEOTIDE SEQUENCE [LARGE SCALE GENOMIC DNA]</scope>
    <source>
        <tissue evidence="9">Muscle</tissue>
    </source>
</reference>
<feature type="transmembrane region" description="Helical" evidence="7">
    <location>
        <begin position="157"/>
        <end position="180"/>
    </location>
</feature>